<protein>
    <submittedName>
        <fullName evidence="1">FxsA family protein</fullName>
    </submittedName>
</protein>
<accession>A0ACC5ZUG8</accession>
<keyword evidence="2" id="KW-1185">Reference proteome</keyword>
<name>A0ACC5ZUG8_9RHOB</name>
<gene>
    <name evidence="1" type="ORF">M8744_07485</name>
</gene>
<organism evidence="1 2">
    <name type="scientific">Lutimaribacter degradans</name>
    <dbReference type="NCBI Taxonomy" id="2945989"/>
    <lineage>
        <taxon>Bacteria</taxon>
        <taxon>Pseudomonadati</taxon>
        <taxon>Pseudomonadota</taxon>
        <taxon>Alphaproteobacteria</taxon>
        <taxon>Rhodobacterales</taxon>
        <taxon>Roseobacteraceae</taxon>
        <taxon>Lutimaribacter</taxon>
    </lineage>
</organism>
<dbReference type="Proteomes" id="UP001203036">
    <property type="component" value="Unassembled WGS sequence"/>
</dbReference>
<proteinExistence type="predicted"/>
<evidence type="ECO:0000313" key="1">
    <source>
        <dbReference type="EMBL" id="MCM2561982.1"/>
    </source>
</evidence>
<evidence type="ECO:0000313" key="2">
    <source>
        <dbReference type="Proteomes" id="UP001203036"/>
    </source>
</evidence>
<dbReference type="EMBL" id="JAMQGO010000003">
    <property type="protein sequence ID" value="MCM2561982.1"/>
    <property type="molecule type" value="Genomic_DNA"/>
</dbReference>
<comment type="caution">
    <text evidence="1">The sequence shown here is derived from an EMBL/GenBank/DDBJ whole genome shotgun (WGS) entry which is preliminary data.</text>
</comment>
<reference evidence="1" key="1">
    <citation type="submission" date="2022-06" db="EMBL/GenBank/DDBJ databases">
        <title>Lutimaribacter sp. EGI FJ00013, a novel bacterium isolated from a salt lake sediment enrichment.</title>
        <authorList>
            <person name="Gao L."/>
            <person name="Fang B.-Z."/>
            <person name="Li W.-J."/>
        </authorList>
    </citation>
    <scope>NUCLEOTIDE SEQUENCE</scope>
    <source>
        <strain evidence="1">EGI FJ00013</strain>
    </source>
</reference>
<sequence>MWLLVAFIAVPIIEIALFIQVGGVIGTWPTLGIVVLTAIVGSFMMRRQGAGAMQELQTAFNELRDPAEPLAHGAMILVAGVLLLTPGFFTDALGLSFLIPQVRKAVFTFVRKRIQVHSVHFGPHGPGPGRGPRDTMRPHPARDDVIDGDYHEVDDPSDQPEPPKRPTHRPSGWTKH</sequence>